<sequence>MKNASIFVPDAQDEHDFVVTHIQKGQRILYWIGLRVVNATWTWLDGSPYDVNSTNWYRHQVGKTNDARSTCAALYSYKPYLGQVQQRRCTDSWGVICEKPNDAIDVCNSGDNWHLVGTECFKLFDQKANWFDARTMCQQNGGDLFMPTNSRETYSIGDLNQCRTPDGASWIGVTDTLRPGTFTLATNHTLRYQAWYSYGREIL</sequence>
<dbReference type="AlphaFoldDB" id="A0A210QUM8"/>
<accession>A0A210QUM8</accession>
<dbReference type="EMBL" id="NEDP02001799">
    <property type="protein sequence ID" value="OWF52434.1"/>
    <property type="molecule type" value="Genomic_DNA"/>
</dbReference>
<dbReference type="PANTHER" id="PTHR22803">
    <property type="entry name" value="MANNOSE, PHOSPHOLIPASE, LECTIN RECEPTOR RELATED"/>
    <property type="match status" value="1"/>
</dbReference>
<dbReference type="Gene3D" id="3.10.100.10">
    <property type="entry name" value="Mannose-Binding Protein A, subunit A"/>
    <property type="match status" value="2"/>
</dbReference>
<comment type="caution">
    <text evidence="2">The sequence shown here is derived from an EMBL/GenBank/DDBJ whole genome shotgun (WGS) entry which is preliminary data.</text>
</comment>
<dbReference type="InterPro" id="IPR016187">
    <property type="entry name" value="CTDL_fold"/>
</dbReference>
<dbReference type="SUPFAM" id="SSF56436">
    <property type="entry name" value="C-type lectin-like"/>
    <property type="match status" value="2"/>
</dbReference>
<feature type="domain" description="C-type lectin" evidence="1">
    <location>
        <begin position="116"/>
        <end position="200"/>
    </location>
</feature>
<evidence type="ECO:0000259" key="1">
    <source>
        <dbReference type="PROSITE" id="PS50041"/>
    </source>
</evidence>
<gene>
    <name evidence="2" type="ORF">KP79_PYT12260</name>
</gene>
<evidence type="ECO:0000313" key="2">
    <source>
        <dbReference type="EMBL" id="OWF52434.1"/>
    </source>
</evidence>
<dbReference type="InterPro" id="IPR016186">
    <property type="entry name" value="C-type_lectin-like/link_sf"/>
</dbReference>
<protein>
    <submittedName>
        <fullName evidence="2">Macrophage mannose receptor 1</fullName>
    </submittedName>
</protein>
<name>A0A210QUM8_MIZYE</name>
<proteinExistence type="predicted"/>
<reference evidence="2 3" key="1">
    <citation type="journal article" date="2017" name="Nat. Ecol. Evol.">
        <title>Scallop genome provides insights into evolution of bilaterian karyotype and development.</title>
        <authorList>
            <person name="Wang S."/>
            <person name="Zhang J."/>
            <person name="Jiao W."/>
            <person name="Li J."/>
            <person name="Xun X."/>
            <person name="Sun Y."/>
            <person name="Guo X."/>
            <person name="Huan P."/>
            <person name="Dong B."/>
            <person name="Zhang L."/>
            <person name="Hu X."/>
            <person name="Sun X."/>
            <person name="Wang J."/>
            <person name="Zhao C."/>
            <person name="Wang Y."/>
            <person name="Wang D."/>
            <person name="Huang X."/>
            <person name="Wang R."/>
            <person name="Lv J."/>
            <person name="Li Y."/>
            <person name="Zhang Z."/>
            <person name="Liu B."/>
            <person name="Lu W."/>
            <person name="Hui Y."/>
            <person name="Liang J."/>
            <person name="Zhou Z."/>
            <person name="Hou R."/>
            <person name="Li X."/>
            <person name="Liu Y."/>
            <person name="Li H."/>
            <person name="Ning X."/>
            <person name="Lin Y."/>
            <person name="Zhao L."/>
            <person name="Xing Q."/>
            <person name="Dou J."/>
            <person name="Li Y."/>
            <person name="Mao J."/>
            <person name="Guo H."/>
            <person name="Dou H."/>
            <person name="Li T."/>
            <person name="Mu C."/>
            <person name="Jiang W."/>
            <person name="Fu Q."/>
            <person name="Fu X."/>
            <person name="Miao Y."/>
            <person name="Liu J."/>
            <person name="Yu Q."/>
            <person name="Li R."/>
            <person name="Liao H."/>
            <person name="Li X."/>
            <person name="Kong Y."/>
            <person name="Jiang Z."/>
            <person name="Chourrout D."/>
            <person name="Li R."/>
            <person name="Bao Z."/>
        </authorList>
    </citation>
    <scope>NUCLEOTIDE SEQUENCE [LARGE SCALE GENOMIC DNA]</scope>
    <source>
        <strain evidence="2 3">PY_sf001</strain>
    </source>
</reference>
<dbReference type="OrthoDB" id="6050186at2759"/>
<dbReference type="InterPro" id="IPR050111">
    <property type="entry name" value="C-type_lectin/snaclec_domain"/>
</dbReference>
<organism evidence="2 3">
    <name type="scientific">Mizuhopecten yessoensis</name>
    <name type="common">Japanese scallop</name>
    <name type="synonym">Patinopecten yessoensis</name>
    <dbReference type="NCBI Taxonomy" id="6573"/>
    <lineage>
        <taxon>Eukaryota</taxon>
        <taxon>Metazoa</taxon>
        <taxon>Spiralia</taxon>
        <taxon>Lophotrochozoa</taxon>
        <taxon>Mollusca</taxon>
        <taxon>Bivalvia</taxon>
        <taxon>Autobranchia</taxon>
        <taxon>Pteriomorphia</taxon>
        <taxon>Pectinida</taxon>
        <taxon>Pectinoidea</taxon>
        <taxon>Pectinidae</taxon>
        <taxon>Mizuhopecten</taxon>
    </lineage>
</organism>
<keyword evidence="2" id="KW-0675">Receptor</keyword>
<dbReference type="CDD" id="cd00037">
    <property type="entry name" value="CLECT"/>
    <property type="match status" value="2"/>
</dbReference>
<dbReference type="InterPro" id="IPR001304">
    <property type="entry name" value="C-type_lectin-like"/>
</dbReference>
<dbReference type="Pfam" id="PF00059">
    <property type="entry name" value="Lectin_C"/>
    <property type="match status" value="2"/>
</dbReference>
<feature type="domain" description="C-type lectin" evidence="1">
    <location>
        <begin position="1"/>
        <end position="98"/>
    </location>
</feature>
<dbReference type="Proteomes" id="UP000242188">
    <property type="component" value="Unassembled WGS sequence"/>
</dbReference>
<evidence type="ECO:0000313" key="3">
    <source>
        <dbReference type="Proteomes" id="UP000242188"/>
    </source>
</evidence>
<dbReference type="PROSITE" id="PS50041">
    <property type="entry name" value="C_TYPE_LECTIN_2"/>
    <property type="match status" value="2"/>
</dbReference>
<keyword evidence="3" id="KW-1185">Reference proteome</keyword>